<dbReference type="InterPro" id="IPR058532">
    <property type="entry name" value="YjbR/MT2646/Rv2570-like"/>
</dbReference>
<dbReference type="InterPro" id="IPR007351">
    <property type="entry name" value="YjbR"/>
</dbReference>
<accession>A0ABW3D5L2</accession>
<organism evidence="1 2">
    <name type="scientific">Sungkyunkwania multivorans</name>
    <dbReference type="NCBI Taxonomy" id="1173618"/>
    <lineage>
        <taxon>Bacteria</taxon>
        <taxon>Pseudomonadati</taxon>
        <taxon>Bacteroidota</taxon>
        <taxon>Flavobacteriia</taxon>
        <taxon>Flavobacteriales</taxon>
        <taxon>Flavobacteriaceae</taxon>
        <taxon>Sungkyunkwania</taxon>
    </lineage>
</organism>
<reference evidence="2" key="1">
    <citation type="journal article" date="2019" name="Int. J. Syst. Evol. Microbiol.">
        <title>The Global Catalogue of Microorganisms (GCM) 10K type strain sequencing project: providing services to taxonomists for standard genome sequencing and annotation.</title>
        <authorList>
            <consortium name="The Broad Institute Genomics Platform"/>
            <consortium name="The Broad Institute Genome Sequencing Center for Infectious Disease"/>
            <person name="Wu L."/>
            <person name="Ma J."/>
        </authorList>
    </citation>
    <scope>NUCLEOTIDE SEQUENCE [LARGE SCALE GENOMIC DNA]</scope>
    <source>
        <strain evidence="2">CCUG 62952</strain>
    </source>
</reference>
<dbReference type="SUPFAM" id="SSF142906">
    <property type="entry name" value="YjbR-like"/>
    <property type="match status" value="1"/>
</dbReference>
<evidence type="ECO:0000313" key="1">
    <source>
        <dbReference type="EMBL" id="MFD0863868.1"/>
    </source>
</evidence>
<dbReference type="Gene3D" id="3.90.1150.30">
    <property type="match status" value="1"/>
</dbReference>
<dbReference type="GO" id="GO:0003677">
    <property type="term" value="F:DNA binding"/>
    <property type="evidence" value="ECO:0007669"/>
    <property type="project" value="UniProtKB-KW"/>
</dbReference>
<dbReference type="RefSeq" id="WP_386410408.1">
    <property type="nucleotide sequence ID" value="NZ_JBHTJH010000017.1"/>
</dbReference>
<comment type="caution">
    <text evidence="1">The sequence shown here is derived from an EMBL/GenBank/DDBJ whole genome shotgun (WGS) entry which is preliminary data.</text>
</comment>
<name>A0ABW3D5L2_9FLAO</name>
<proteinExistence type="predicted"/>
<evidence type="ECO:0000313" key="2">
    <source>
        <dbReference type="Proteomes" id="UP001596978"/>
    </source>
</evidence>
<gene>
    <name evidence="1" type="ORF">ACFQ1M_16755</name>
</gene>
<dbReference type="InterPro" id="IPR038056">
    <property type="entry name" value="YjbR-like_sf"/>
</dbReference>
<dbReference type="EMBL" id="JBHTJH010000017">
    <property type="protein sequence ID" value="MFD0863868.1"/>
    <property type="molecule type" value="Genomic_DNA"/>
</dbReference>
<keyword evidence="2" id="KW-1185">Reference proteome</keyword>
<dbReference type="Pfam" id="PF04237">
    <property type="entry name" value="YjbR"/>
    <property type="match status" value="1"/>
</dbReference>
<dbReference type="PANTHER" id="PTHR35145">
    <property type="entry name" value="CYTOPLASMIC PROTEIN-RELATED"/>
    <property type="match status" value="1"/>
</dbReference>
<keyword evidence="1" id="KW-0238">DNA-binding</keyword>
<dbReference type="PANTHER" id="PTHR35145:SF1">
    <property type="entry name" value="CYTOPLASMIC PROTEIN"/>
    <property type="match status" value="1"/>
</dbReference>
<protein>
    <submittedName>
        <fullName evidence="1">MmcQ/YjbR family DNA-binding protein</fullName>
    </submittedName>
</protein>
<sequence>MNIEEFRDYCLSKKGVTEEFPFDAHTLVFKVMGKMFALSGLERVPPEVNLKCDPDRAVQLREAYDGEIFGGYHMSKKHWNTLRLTNLPPALIYELIDHSYDLVVAKLPAKVRKEL</sequence>
<dbReference type="Proteomes" id="UP001596978">
    <property type="component" value="Unassembled WGS sequence"/>
</dbReference>